<feature type="region of interest" description="Disordered" evidence="1">
    <location>
        <begin position="103"/>
        <end position="122"/>
    </location>
</feature>
<dbReference type="EMBL" id="AP014959">
    <property type="protein sequence ID" value="BAS84134.1"/>
    <property type="molecule type" value="Genomic_DNA"/>
</dbReference>
<feature type="non-terminal residue" evidence="2">
    <location>
        <position position="122"/>
    </location>
</feature>
<feature type="region of interest" description="Disordered" evidence="1">
    <location>
        <begin position="1"/>
        <end position="92"/>
    </location>
</feature>
<reference evidence="3" key="1">
    <citation type="journal article" date="2005" name="Nature">
        <title>The map-based sequence of the rice genome.</title>
        <authorList>
            <consortium name="International rice genome sequencing project (IRGSP)"/>
            <person name="Matsumoto T."/>
            <person name="Wu J."/>
            <person name="Kanamori H."/>
            <person name="Katayose Y."/>
            <person name="Fujisawa M."/>
            <person name="Namiki N."/>
            <person name="Mizuno H."/>
            <person name="Yamamoto K."/>
            <person name="Antonio B.A."/>
            <person name="Baba T."/>
            <person name="Sakata K."/>
            <person name="Nagamura Y."/>
            <person name="Aoki H."/>
            <person name="Arikawa K."/>
            <person name="Arita K."/>
            <person name="Bito T."/>
            <person name="Chiden Y."/>
            <person name="Fujitsuka N."/>
            <person name="Fukunaka R."/>
            <person name="Hamada M."/>
            <person name="Harada C."/>
            <person name="Hayashi A."/>
            <person name="Hijishita S."/>
            <person name="Honda M."/>
            <person name="Hosokawa S."/>
            <person name="Ichikawa Y."/>
            <person name="Idonuma A."/>
            <person name="Iijima M."/>
            <person name="Ikeda M."/>
            <person name="Ikeno M."/>
            <person name="Ito K."/>
            <person name="Ito S."/>
            <person name="Ito T."/>
            <person name="Ito Y."/>
            <person name="Ito Y."/>
            <person name="Iwabuchi A."/>
            <person name="Kamiya K."/>
            <person name="Karasawa W."/>
            <person name="Kurita K."/>
            <person name="Katagiri S."/>
            <person name="Kikuta A."/>
            <person name="Kobayashi H."/>
            <person name="Kobayashi N."/>
            <person name="Machita K."/>
            <person name="Maehara T."/>
            <person name="Masukawa M."/>
            <person name="Mizubayashi T."/>
            <person name="Mukai Y."/>
            <person name="Nagasaki H."/>
            <person name="Nagata Y."/>
            <person name="Naito S."/>
            <person name="Nakashima M."/>
            <person name="Nakama Y."/>
            <person name="Nakamichi Y."/>
            <person name="Nakamura M."/>
            <person name="Meguro A."/>
            <person name="Negishi M."/>
            <person name="Ohta I."/>
            <person name="Ohta T."/>
            <person name="Okamoto M."/>
            <person name="Ono N."/>
            <person name="Saji S."/>
            <person name="Sakaguchi M."/>
            <person name="Sakai K."/>
            <person name="Shibata M."/>
            <person name="Shimokawa T."/>
            <person name="Song J."/>
            <person name="Takazaki Y."/>
            <person name="Terasawa K."/>
            <person name="Tsugane M."/>
            <person name="Tsuji K."/>
            <person name="Ueda S."/>
            <person name="Waki K."/>
            <person name="Yamagata H."/>
            <person name="Yamamoto M."/>
            <person name="Yamamoto S."/>
            <person name="Yamane H."/>
            <person name="Yoshiki S."/>
            <person name="Yoshihara R."/>
            <person name="Yukawa K."/>
            <person name="Zhong H."/>
            <person name="Yano M."/>
            <person name="Yuan Q."/>
            <person name="Ouyang S."/>
            <person name="Liu J."/>
            <person name="Jones K.M."/>
            <person name="Gansberger K."/>
            <person name="Moffat K."/>
            <person name="Hill J."/>
            <person name="Bera J."/>
            <person name="Fadrosh D."/>
            <person name="Jin S."/>
            <person name="Johri S."/>
            <person name="Kim M."/>
            <person name="Overton L."/>
            <person name="Reardon M."/>
            <person name="Tsitrin T."/>
            <person name="Vuong H."/>
            <person name="Weaver B."/>
            <person name="Ciecko A."/>
            <person name="Tallon L."/>
            <person name="Jackson J."/>
            <person name="Pai G."/>
            <person name="Aken S.V."/>
            <person name="Utterback T."/>
            <person name="Reidmuller S."/>
            <person name="Feldblyum T."/>
            <person name="Hsiao J."/>
            <person name="Zismann V."/>
            <person name="Iobst S."/>
            <person name="de Vazeille A.R."/>
            <person name="Buell C.R."/>
            <person name="Ying K."/>
            <person name="Li Y."/>
            <person name="Lu T."/>
            <person name="Huang Y."/>
            <person name="Zhao Q."/>
            <person name="Feng Q."/>
            <person name="Zhang L."/>
            <person name="Zhu J."/>
            <person name="Weng Q."/>
            <person name="Mu J."/>
            <person name="Lu Y."/>
            <person name="Fan D."/>
            <person name="Liu Y."/>
            <person name="Guan J."/>
            <person name="Zhang Y."/>
            <person name="Yu S."/>
            <person name="Liu X."/>
            <person name="Zhang Y."/>
            <person name="Hong G."/>
            <person name="Han B."/>
            <person name="Choisne N."/>
            <person name="Demange N."/>
            <person name="Orjeda G."/>
            <person name="Samain S."/>
            <person name="Cattolico L."/>
            <person name="Pelletier E."/>
            <person name="Couloux A."/>
            <person name="Segurens B."/>
            <person name="Wincker P."/>
            <person name="D'Hont A."/>
            <person name="Scarpelli C."/>
            <person name="Weissenbach J."/>
            <person name="Salanoubat M."/>
            <person name="Quetier F."/>
            <person name="Yu Y."/>
            <person name="Kim H.R."/>
            <person name="Rambo T."/>
            <person name="Currie J."/>
            <person name="Collura K."/>
            <person name="Luo M."/>
            <person name="Yang T."/>
            <person name="Ammiraju J.S.S."/>
            <person name="Engler F."/>
            <person name="Soderlund C."/>
            <person name="Wing R.A."/>
            <person name="Palmer L.E."/>
            <person name="de la Bastide M."/>
            <person name="Spiegel L."/>
            <person name="Nascimento L."/>
            <person name="Zutavern T."/>
            <person name="O'Shaughnessy A."/>
            <person name="Dike S."/>
            <person name="Dedhia N."/>
            <person name="Preston R."/>
            <person name="Balija V."/>
            <person name="McCombie W.R."/>
            <person name="Chow T."/>
            <person name="Chen H."/>
            <person name="Chung M."/>
            <person name="Chen C."/>
            <person name="Shaw J."/>
            <person name="Wu H."/>
            <person name="Hsiao K."/>
            <person name="Chao Y."/>
            <person name="Chu M."/>
            <person name="Cheng C."/>
            <person name="Hour A."/>
            <person name="Lee P."/>
            <person name="Lin S."/>
            <person name="Lin Y."/>
            <person name="Liou J."/>
            <person name="Liu S."/>
            <person name="Hsing Y."/>
            <person name="Raghuvanshi S."/>
            <person name="Mohanty A."/>
            <person name="Bharti A.K."/>
            <person name="Gaur A."/>
            <person name="Gupta V."/>
            <person name="Kumar D."/>
            <person name="Ravi V."/>
            <person name="Vij S."/>
            <person name="Kapur A."/>
            <person name="Khurana P."/>
            <person name="Khurana P."/>
            <person name="Khurana J.P."/>
            <person name="Tyagi A.K."/>
            <person name="Gaikwad K."/>
            <person name="Singh A."/>
            <person name="Dalal V."/>
            <person name="Srivastava S."/>
            <person name="Dixit A."/>
            <person name="Pal A.K."/>
            <person name="Ghazi I.A."/>
            <person name="Yadav M."/>
            <person name="Pandit A."/>
            <person name="Bhargava A."/>
            <person name="Sureshbabu K."/>
            <person name="Batra K."/>
            <person name="Sharma T.R."/>
            <person name="Mohapatra T."/>
            <person name="Singh N.K."/>
            <person name="Messing J."/>
            <person name="Nelson A.B."/>
            <person name="Fuks G."/>
            <person name="Kavchok S."/>
            <person name="Keizer G."/>
            <person name="Linton E."/>
            <person name="Llaca V."/>
            <person name="Song R."/>
            <person name="Tanyolac B."/>
            <person name="Young S."/>
            <person name="Ho-Il K."/>
            <person name="Hahn J.H."/>
            <person name="Sangsakoo G."/>
            <person name="Vanavichit A."/>
            <person name="de Mattos Luiz.A.T."/>
            <person name="Zimmer P.D."/>
            <person name="Malone G."/>
            <person name="Dellagostin O."/>
            <person name="de Oliveira A.C."/>
            <person name="Bevan M."/>
            <person name="Bancroft I."/>
            <person name="Minx P."/>
            <person name="Cordum H."/>
            <person name="Wilson R."/>
            <person name="Cheng Z."/>
            <person name="Jin W."/>
            <person name="Jiang J."/>
            <person name="Leong S.A."/>
            <person name="Iwama H."/>
            <person name="Gojobori T."/>
            <person name="Itoh T."/>
            <person name="Niimura Y."/>
            <person name="Fujii Y."/>
            <person name="Habara T."/>
            <person name="Sakai H."/>
            <person name="Sato Y."/>
            <person name="Wilson G."/>
            <person name="Kumar K."/>
            <person name="McCouch S."/>
            <person name="Juretic N."/>
            <person name="Hoen D."/>
            <person name="Wright S."/>
            <person name="Bruskiewich R."/>
            <person name="Bureau T."/>
            <person name="Miyao A."/>
            <person name="Hirochika H."/>
            <person name="Nishikawa T."/>
            <person name="Kadowaki K."/>
            <person name="Sugiura M."/>
            <person name="Burr B."/>
            <person name="Sasaki T."/>
        </authorList>
    </citation>
    <scope>NUCLEOTIDE SEQUENCE [LARGE SCALE GENOMIC DNA]</scope>
    <source>
        <strain evidence="3">cv. Nipponbare</strain>
    </source>
</reference>
<protein>
    <submittedName>
        <fullName evidence="2">Os03g0343225 protein</fullName>
    </submittedName>
</protein>
<dbReference type="AlphaFoldDB" id="A0A0P0VY40"/>
<reference evidence="2 3" key="3">
    <citation type="journal article" date="2013" name="Rice">
        <title>Improvement of the Oryza sativa Nipponbare reference genome using next generation sequence and optical map data.</title>
        <authorList>
            <person name="Kawahara Y."/>
            <person name="de la Bastide M."/>
            <person name="Hamilton J.P."/>
            <person name="Kanamori H."/>
            <person name="McCombie W.R."/>
            <person name="Ouyang S."/>
            <person name="Schwartz D.C."/>
            <person name="Tanaka T."/>
            <person name="Wu J."/>
            <person name="Zhou S."/>
            <person name="Childs K.L."/>
            <person name="Davidson R.M."/>
            <person name="Lin H."/>
            <person name="Quesada-Ocampo L."/>
            <person name="Vaillancourt B."/>
            <person name="Sakai H."/>
            <person name="Lee S.S."/>
            <person name="Kim J."/>
            <person name="Numa H."/>
            <person name="Itoh T."/>
            <person name="Buell C.R."/>
            <person name="Matsumoto T."/>
        </authorList>
    </citation>
    <scope>NUCLEOTIDE SEQUENCE [LARGE SCALE GENOMIC DNA]</scope>
    <source>
        <strain evidence="3">cv. Nipponbare</strain>
    </source>
</reference>
<feature type="compositionally biased region" description="Low complexity" evidence="1">
    <location>
        <begin position="78"/>
        <end position="92"/>
    </location>
</feature>
<dbReference type="Proteomes" id="UP000059680">
    <property type="component" value="Chromosome 3"/>
</dbReference>
<proteinExistence type="predicted"/>
<accession>A0A0P0VY40</accession>
<dbReference type="PaxDb" id="39947-A0A0P0VY40"/>
<sequence>RNPSRCRAPARRAAGAAPWGGAGHGGRRACPRASPPRPSRPSSPSPRELPRQPEPWISASLWASSQPWRRRSCSLSPSAVDRSSTSAAAARRGFWGWEVAQPQRRRRLAPAPAISERTRWRT</sequence>
<name>A0A0P0VY40_ORYSJ</name>
<keyword evidence="3" id="KW-1185">Reference proteome</keyword>
<gene>
    <name evidence="2" type="ordered locus">Os03g0343225</name>
    <name evidence="2" type="ORF">OSNPB_030343225</name>
</gene>
<reference evidence="2 3" key="2">
    <citation type="journal article" date="2013" name="Plant Cell Physiol.">
        <title>Rice Annotation Project Database (RAP-DB): an integrative and interactive database for rice genomics.</title>
        <authorList>
            <person name="Sakai H."/>
            <person name="Lee S.S."/>
            <person name="Tanaka T."/>
            <person name="Numa H."/>
            <person name="Kim J."/>
            <person name="Kawahara Y."/>
            <person name="Wakimoto H."/>
            <person name="Yang C.C."/>
            <person name="Iwamoto M."/>
            <person name="Abe T."/>
            <person name="Yamada Y."/>
            <person name="Muto A."/>
            <person name="Inokuchi H."/>
            <person name="Ikemura T."/>
            <person name="Matsumoto T."/>
            <person name="Sasaki T."/>
            <person name="Itoh T."/>
        </authorList>
    </citation>
    <scope>NUCLEOTIDE SEQUENCE [LARGE SCALE GENOMIC DNA]</scope>
    <source>
        <strain evidence="3">cv. Nipponbare</strain>
    </source>
</reference>
<organism evidence="2 3">
    <name type="scientific">Oryza sativa subsp. japonica</name>
    <name type="common">Rice</name>
    <dbReference type="NCBI Taxonomy" id="39947"/>
    <lineage>
        <taxon>Eukaryota</taxon>
        <taxon>Viridiplantae</taxon>
        <taxon>Streptophyta</taxon>
        <taxon>Embryophyta</taxon>
        <taxon>Tracheophyta</taxon>
        <taxon>Spermatophyta</taxon>
        <taxon>Magnoliopsida</taxon>
        <taxon>Liliopsida</taxon>
        <taxon>Poales</taxon>
        <taxon>Poaceae</taxon>
        <taxon>BOP clade</taxon>
        <taxon>Oryzoideae</taxon>
        <taxon>Oryzeae</taxon>
        <taxon>Oryzinae</taxon>
        <taxon>Oryza</taxon>
        <taxon>Oryza sativa</taxon>
    </lineage>
</organism>
<evidence type="ECO:0000313" key="2">
    <source>
        <dbReference type="EMBL" id="BAS84134.1"/>
    </source>
</evidence>
<dbReference type="Gramene" id="Os03t0343225-00">
    <property type="protein sequence ID" value="Os03t0343225-00"/>
    <property type="gene ID" value="Os03g0343225"/>
</dbReference>
<evidence type="ECO:0000313" key="3">
    <source>
        <dbReference type="Proteomes" id="UP000059680"/>
    </source>
</evidence>
<feature type="compositionally biased region" description="Polar residues" evidence="1">
    <location>
        <begin position="61"/>
        <end position="77"/>
    </location>
</feature>
<evidence type="ECO:0000256" key="1">
    <source>
        <dbReference type="SAM" id="MobiDB-lite"/>
    </source>
</evidence>
<feature type="compositionally biased region" description="Pro residues" evidence="1">
    <location>
        <begin position="33"/>
        <end position="44"/>
    </location>
</feature>
<feature type="compositionally biased region" description="Low complexity" evidence="1">
    <location>
        <begin position="1"/>
        <end position="17"/>
    </location>
</feature>
<dbReference type="InParanoid" id="A0A0P0VY40"/>